<evidence type="ECO:0000313" key="2">
    <source>
        <dbReference type="Proteomes" id="UP001523216"/>
    </source>
</evidence>
<reference evidence="1 2" key="1">
    <citation type="submission" date="2022-06" db="EMBL/GenBank/DDBJ databases">
        <title>Actinoplanes abujensis sp. nov., isolated from Nigerian arid soil.</title>
        <authorList>
            <person name="Ding P."/>
        </authorList>
    </citation>
    <scope>NUCLEOTIDE SEQUENCE [LARGE SCALE GENOMIC DNA]</scope>
    <source>
        <strain evidence="2">TRM88002</strain>
    </source>
</reference>
<keyword evidence="2" id="KW-1185">Reference proteome</keyword>
<protein>
    <submittedName>
        <fullName evidence="1">WD40 repeat domain-containing protein</fullName>
    </submittedName>
</protein>
<dbReference type="InterPro" id="IPR015943">
    <property type="entry name" value="WD40/YVTN_repeat-like_dom_sf"/>
</dbReference>
<organism evidence="1 2">
    <name type="scientific">Paractinoplanes hotanensis</name>
    <dbReference type="NCBI Taxonomy" id="2906497"/>
    <lineage>
        <taxon>Bacteria</taxon>
        <taxon>Bacillati</taxon>
        <taxon>Actinomycetota</taxon>
        <taxon>Actinomycetes</taxon>
        <taxon>Micromonosporales</taxon>
        <taxon>Micromonosporaceae</taxon>
        <taxon>Paractinoplanes</taxon>
    </lineage>
</organism>
<gene>
    <name evidence="1" type="ORF">LXN57_34560</name>
</gene>
<dbReference type="InterPro" id="IPR036322">
    <property type="entry name" value="WD40_repeat_dom_sf"/>
</dbReference>
<dbReference type="SUPFAM" id="SSF50978">
    <property type="entry name" value="WD40 repeat-like"/>
    <property type="match status" value="1"/>
</dbReference>
<dbReference type="Proteomes" id="UP001523216">
    <property type="component" value="Unassembled WGS sequence"/>
</dbReference>
<sequence>MKTSPYGAIAFRPDARRLTVSAPSGELTVWDTSDPSRPRPAGRLRTGRGIVAAAWNPSATDLLATVSNDGSGALWRLRDDSAPEGVARWAALPDRPRHVGWVAGGSWVFSMTGTGRTSVWDVGSGACVGRADLTGGRPVVGAHYRGSEVVAVTDSGWARLWRPGRRPSEWVRLTDRPVSACTWSSTMLVVGDLDGQAACFDAEFRPVHTLRVARERPRALACADDGRLVASAGDNQAVAVGRDGSVQWETYLRPPGAQSITIAGDLVALSAGRPRPTLLALATGAELAGGRS</sequence>
<dbReference type="RefSeq" id="WP_251802432.1">
    <property type="nucleotide sequence ID" value="NZ_JAMQOL010000050.1"/>
</dbReference>
<dbReference type="Gene3D" id="2.130.10.10">
    <property type="entry name" value="YVTN repeat-like/Quinoprotein amine dehydrogenase"/>
    <property type="match status" value="2"/>
</dbReference>
<evidence type="ECO:0000313" key="1">
    <source>
        <dbReference type="EMBL" id="MCM4082703.1"/>
    </source>
</evidence>
<comment type="caution">
    <text evidence="1">The sequence shown here is derived from an EMBL/GenBank/DDBJ whole genome shotgun (WGS) entry which is preliminary data.</text>
</comment>
<dbReference type="InterPro" id="IPR001680">
    <property type="entry name" value="WD40_rpt"/>
</dbReference>
<accession>A0ABT0Y9I2</accession>
<dbReference type="EMBL" id="JAMQOL010000050">
    <property type="protein sequence ID" value="MCM4082703.1"/>
    <property type="molecule type" value="Genomic_DNA"/>
</dbReference>
<proteinExistence type="predicted"/>
<dbReference type="SMART" id="SM00320">
    <property type="entry name" value="WD40"/>
    <property type="match status" value="3"/>
</dbReference>
<name>A0ABT0Y9I2_9ACTN</name>